<keyword evidence="3" id="KW-0813">Transport</keyword>
<name>A0A0H2XTH4_BURO1</name>
<dbReference type="InterPro" id="IPR050086">
    <property type="entry name" value="MetN_ABC_transporter-like"/>
</dbReference>
<dbReference type="EMBL" id="CP000378">
    <property type="protein sequence ID" value="ABF77424.1"/>
    <property type="molecule type" value="Genomic_DNA"/>
</dbReference>
<dbReference type="SMART" id="SM00382">
    <property type="entry name" value="AAA"/>
    <property type="match status" value="1"/>
</dbReference>
<sequence>MIRLERIDKSFGTHRVLSGIDLALQPGSVTALIGPSGSGKSTLLRCVNLLEVPEAGALVVGDARIDFVPARRPSRDAVFAVRKQTGMVFQNFQLFPHLSVVQNVMEGLVTVQRWPRERARERALALLDKVGIADKADAWPATLSGGQQQRVAIARALAPSPQVLLCDEPTSALAPSPQVLLCDEPTSALDPELSVEVVEVLRQLAREGTTMLMATHDLRLAASIAHDAVFLADGRIVEAGASRDLFGRPRDPRTAKFVATLAQGVPAF</sequence>
<dbReference type="GO" id="GO:0016887">
    <property type="term" value="F:ATP hydrolysis activity"/>
    <property type="evidence" value="ECO:0007669"/>
    <property type="project" value="InterPro"/>
</dbReference>
<dbReference type="PROSITE" id="PS00211">
    <property type="entry name" value="ABC_TRANSPORTER_1"/>
    <property type="match status" value="1"/>
</dbReference>
<dbReference type="HOGENOM" id="CLU_000604_1_22_4"/>
<evidence type="ECO:0000256" key="3">
    <source>
        <dbReference type="ARBA" id="ARBA00022448"/>
    </source>
</evidence>
<dbReference type="Pfam" id="PF00005">
    <property type="entry name" value="ABC_tran"/>
    <property type="match status" value="1"/>
</dbReference>
<dbReference type="GO" id="GO:0015424">
    <property type="term" value="F:ABC-type amino acid transporter activity"/>
    <property type="evidence" value="ECO:0007669"/>
    <property type="project" value="InterPro"/>
</dbReference>
<comment type="subcellular location">
    <subcellularLocation>
        <location evidence="1">Cell membrane</location>
        <topology evidence="1">Peripheral membrane protein</topology>
    </subcellularLocation>
</comment>
<dbReference type="InterPro" id="IPR003959">
    <property type="entry name" value="ATPase_AAA_core"/>
</dbReference>
<dbReference type="SUPFAM" id="SSF52540">
    <property type="entry name" value="P-loop containing nucleoside triphosphate hydrolases"/>
    <property type="match status" value="2"/>
</dbReference>
<accession>A0A0H2XTH4</accession>
<evidence type="ECO:0000256" key="7">
    <source>
        <dbReference type="ARBA" id="ARBA00022840"/>
    </source>
</evidence>
<keyword evidence="6" id="KW-0547">Nucleotide-binding</keyword>
<dbReference type="InterPro" id="IPR027417">
    <property type="entry name" value="P-loop_NTPase"/>
</dbReference>
<dbReference type="Pfam" id="PF13304">
    <property type="entry name" value="AAA_21"/>
    <property type="match status" value="1"/>
</dbReference>
<organism evidence="10">
    <name type="scientific">Burkholderia orbicola (strain AU 1054)</name>
    <dbReference type="NCBI Taxonomy" id="331271"/>
    <lineage>
        <taxon>Bacteria</taxon>
        <taxon>Pseudomonadati</taxon>
        <taxon>Pseudomonadota</taxon>
        <taxon>Betaproteobacteria</taxon>
        <taxon>Burkholderiales</taxon>
        <taxon>Burkholderiaceae</taxon>
        <taxon>Burkholderia</taxon>
        <taxon>Burkholderia cepacia complex</taxon>
        <taxon>Burkholderia orbicola</taxon>
    </lineage>
</organism>
<feature type="domain" description="ABC transporter" evidence="9">
    <location>
        <begin position="2"/>
        <end position="258"/>
    </location>
</feature>
<dbReference type="GO" id="GO:0005524">
    <property type="term" value="F:ATP binding"/>
    <property type="evidence" value="ECO:0007669"/>
    <property type="project" value="UniProtKB-KW"/>
</dbReference>
<dbReference type="InterPro" id="IPR017871">
    <property type="entry name" value="ABC_transporter-like_CS"/>
</dbReference>
<dbReference type="InterPro" id="IPR030679">
    <property type="entry name" value="ABC_ATPase_HisP-typ"/>
</dbReference>
<dbReference type="InterPro" id="IPR003593">
    <property type="entry name" value="AAA+_ATPase"/>
</dbReference>
<dbReference type="AlphaFoldDB" id="A0A0H2XTH4"/>
<keyword evidence="4" id="KW-1003">Cell membrane</keyword>
<evidence type="ECO:0000256" key="4">
    <source>
        <dbReference type="ARBA" id="ARBA00022475"/>
    </source>
</evidence>
<evidence type="ECO:0000256" key="6">
    <source>
        <dbReference type="ARBA" id="ARBA00022741"/>
    </source>
</evidence>
<keyword evidence="8" id="KW-0472">Membrane</keyword>
<comment type="similarity">
    <text evidence="2">Belongs to the ABC transporter superfamily.</text>
</comment>
<keyword evidence="7 10" id="KW-0067">ATP-binding</keyword>
<dbReference type="InterPro" id="IPR003439">
    <property type="entry name" value="ABC_transporter-like_ATP-bd"/>
</dbReference>
<evidence type="ECO:0000256" key="1">
    <source>
        <dbReference type="ARBA" id="ARBA00004202"/>
    </source>
</evidence>
<dbReference type="PIRSF" id="PIRSF039085">
    <property type="entry name" value="ABC_ATPase_HisP"/>
    <property type="match status" value="1"/>
</dbReference>
<dbReference type="GO" id="GO:0005886">
    <property type="term" value="C:plasma membrane"/>
    <property type="evidence" value="ECO:0007669"/>
    <property type="project" value="UniProtKB-SubCell"/>
</dbReference>
<dbReference type="PANTHER" id="PTHR43166">
    <property type="entry name" value="AMINO ACID IMPORT ATP-BINDING PROTEIN"/>
    <property type="match status" value="1"/>
</dbReference>
<gene>
    <name evidence="10" type="ordered locus">Bcen_2525</name>
</gene>
<dbReference type="Gene3D" id="3.40.50.300">
    <property type="entry name" value="P-loop containing nucleotide triphosphate hydrolases"/>
    <property type="match status" value="2"/>
</dbReference>
<dbReference type="PANTHER" id="PTHR43166:SF35">
    <property type="entry name" value="L-CYSTINE IMPORT ATP-BINDING PROTEIN TCYN"/>
    <property type="match status" value="1"/>
</dbReference>
<evidence type="ECO:0000256" key="2">
    <source>
        <dbReference type="ARBA" id="ARBA00005417"/>
    </source>
</evidence>
<evidence type="ECO:0000256" key="5">
    <source>
        <dbReference type="ARBA" id="ARBA00022519"/>
    </source>
</evidence>
<reference evidence="10" key="1">
    <citation type="submission" date="2006-05" db="EMBL/GenBank/DDBJ databases">
        <title>Complete sequence of chromosome 1 of Burkholderia cenocepacia AU 1054.</title>
        <authorList>
            <consortium name="US DOE Joint Genome Institute"/>
            <person name="Copeland A."/>
            <person name="Lucas S."/>
            <person name="Lapidus A."/>
            <person name="Barry K."/>
            <person name="Detter J.C."/>
            <person name="Glavina del Rio T."/>
            <person name="Hammon N."/>
            <person name="Israni S."/>
            <person name="Dalin E."/>
            <person name="Tice H."/>
            <person name="Pitluck S."/>
            <person name="Chain P."/>
            <person name="Malfatti S."/>
            <person name="Shin M."/>
            <person name="Vergez L."/>
            <person name="Schmutz J."/>
            <person name="Larimer F."/>
            <person name="Land M."/>
            <person name="Hauser L."/>
            <person name="Kyrpides N."/>
            <person name="Lykidis A."/>
            <person name="LiPuma J.J."/>
            <person name="Konstantinidis K."/>
            <person name="Tiedje J.M."/>
            <person name="Richardson P."/>
        </authorList>
    </citation>
    <scope>NUCLEOTIDE SEQUENCE [LARGE SCALE GENOMIC DNA]</scope>
    <source>
        <strain evidence="10">AU 1054</strain>
    </source>
</reference>
<evidence type="ECO:0000256" key="8">
    <source>
        <dbReference type="ARBA" id="ARBA00023136"/>
    </source>
</evidence>
<evidence type="ECO:0000259" key="9">
    <source>
        <dbReference type="PROSITE" id="PS50893"/>
    </source>
</evidence>
<protein>
    <submittedName>
        <fullName evidence="10">Amino acid ABC transporter ATP-binding protein, PAAT family</fullName>
    </submittedName>
</protein>
<keyword evidence="5" id="KW-0997">Cell inner membrane</keyword>
<dbReference type="PROSITE" id="PS50893">
    <property type="entry name" value="ABC_TRANSPORTER_2"/>
    <property type="match status" value="1"/>
</dbReference>
<evidence type="ECO:0000313" key="10">
    <source>
        <dbReference type="EMBL" id="ABF77424.1"/>
    </source>
</evidence>
<proteinExistence type="inferred from homology"/>